<dbReference type="AlphaFoldDB" id="A0A0E3X1A4"/>
<organism evidence="1 2">
    <name type="scientific">Methanococcoides methylutens MM1</name>
    <dbReference type="NCBI Taxonomy" id="1434104"/>
    <lineage>
        <taxon>Archaea</taxon>
        <taxon>Methanobacteriati</taxon>
        <taxon>Methanobacteriota</taxon>
        <taxon>Stenosarchaea group</taxon>
        <taxon>Methanomicrobia</taxon>
        <taxon>Methanosarcinales</taxon>
        <taxon>Methanosarcinaceae</taxon>
        <taxon>Methanococcoides</taxon>
    </lineage>
</organism>
<name>A0A0E3X1A4_METMT</name>
<dbReference type="GeneID" id="24894518"/>
<dbReference type="Proteomes" id="UP000033048">
    <property type="component" value="Chromosome"/>
</dbReference>
<dbReference type="EMBL" id="CP009518">
    <property type="protein sequence ID" value="AKB85990.1"/>
    <property type="molecule type" value="Genomic_DNA"/>
</dbReference>
<reference evidence="1 2" key="1">
    <citation type="submission" date="2014-07" db="EMBL/GenBank/DDBJ databases">
        <title>Methanogenic archaea and the global carbon cycle.</title>
        <authorList>
            <person name="Henriksen J.R."/>
            <person name="Luke J."/>
            <person name="Reinhart S."/>
            <person name="Benedict M.N."/>
            <person name="Youngblut N.D."/>
            <person name="Metcalf M.E."/>
            <person name="Whitaker R.J."/>
            <person name="Metcalf W.W."/>
        </authorList>
    </citation>
    <scope>NUCLEOTIDE SEQUENCE [LARGE SCALE GENOMIC DNA]</scope>
    <source>
        <strain evidence="1 2">MM1</strain>
    </source>
</reference>
<evidence type="ECO:0000313" key="1">
    <source>
        <dbReference type="EMBL" id="AKB85990.1"/>
    </source>
</evidence>
<keyword evidence="2" id="KW-1185">Reference proteome</keyword>
<accession>A0A0E3X1A4</accession>
<protein>
    <submittedName>
        <fullName evidence="1">Uncharacterized protein</fullName>
    </submittedName>
</protein>
<dbReference type="RefSeq" id="WP_156146070.1">
    <property type="nucleotide sequence ID" value="NZ_CP009518.1"/>
</dbReference>
<sequence>MDKENEYVLRKFYNELYNSIVLSNKLKKESIIISMFKTPSNKRYDLLSSSSLISFKFKKSIINDLISNELIRSIDSANEYSITAKGVWQIEIIDKKISYDDVIEYIDKEYFNLFESNKSLTEKEKIILFSMICSRTFSEDSCADLRKSAEVSVSWKNIFDICGEKLVNLGIIKEYPANIYGKGGNEDPVSYLLKRANHLFKKTRGIYMSPGEQKYYLKLSDKNHLKENLSFLLWLIFGNKLEVDDIELISEFCNNIAYDMGIYVFDLDEYHFSNPEYDDILNEAFMDVVFSNNKW</sequence>
<gene>
    <name evidence="1" type="ORF">MCMEM_1937</name>
</gene>
<dbReference type="STRING" id="1434104.MCMEM_1937"/>
<dbReference type="HOGENOM" id="CLU_942033_0_0_2"/>
<proteinExistence type="predicted"/>
<evidence type="ECO:0000313" key="2">
    <source>
        <dbReference type="Proteomes" id="UP000033048"/>
    </source>
</evidence>
<dbReference type="KEGG" id="mmet:MCMEM_1937"/>